<dbReference type="InterPro" id="IPR000659">
    <property type="entry name" value="Pyridox_Oxase"/>
</dbReference>
<evidence type="ECO:0000259" key="7">
    <source>
        <dbReference type="Pfam" id="PF10590"/>
    </source>
</evidence>
<dbReference type="InterPro" id="IPR011576">
    <property type="entry name" value="Pyridox_Oxase_N"/>
</dbReference>
<gene>
    <name evidence="8" type="ORF">FB559_8808</name>
</gene>
<dbReference type="InterPro" id="IPR019576">
    <property type="entry name" value="Pyridoxamine_oxidase_dimer_C"/>
</dbReference>
<evidence type="ECO:0000256" key="4">
    <source>
        <dbReference type="ARBA" id="ARBA00023002"/>
    </source>
</evidence>
<evidence type="ECO:0000313" key="9">
    <source>
        <dbReference type="Proteomes" id="UP000316096"/>
    </source>
</evidence>
<feature type="binding site" evidence="5">
    <location>
        <position position="96"/>
    </location>
    <ligand>
        <name>FMN</name>
        <dbReference type="ChEBI" id="CHEBI:58210"/>
    </ligand>
</feature>
<dbReference type="Pfam" id="PF01243">
    <property type="entry name" value="PNPOx_N"/>
    <property type="match status" value="1"/>
</dbReference>
<dbReference type="SUPFAM" id="SSF50475">
    <property type="entry name" value="FMN-binding split barrel"/>
    <property type="match status" value="1"/>
</dbReference>
<feature type="binding site" evidence="5">
    <location>
        <begin position="154"/>
        <end position="155"/>
    </location>
    <ligand>
        <name>FMN</name>
        <dbReference type="ChEBI" id="CHEBI:58210"/>
    </ligand>
</feature>
<evidence type="ECO:0000259" key="6">
    <source>
        <dbReference type="Pfam" id="PF01243"/>
    </source>
</evidence>
<accession>A0A543BTN4</accession>
<dbReference type="EMBL" id="VFOZ01000003">
    <property type="protein sequence ID" value="TQL88189.1"/>
    <property type="molecule type" value="Genomic_DNA"/>
</dbReference>
<dbReference type="RefSeq" id="WP_141964030.1">
    <property type="nucleotide sequence ID" value="NZ_VFOZ01000003.1"/>
</dbReference>
<dbReference type="GO" id="GO:0010181">
    <property type="term" value="F:FMN binding"/>
    <property type="evidence" value="ECO:0007669"/>
    <property type="project" value="InterPro"/>
</dbReference>
<dbReference type="PIRSF" id="PIRSF000190">
    <property type="entry name" value="Pyd_amn-ph_oxd"/>
    <property type="match status" value="1"/>
</dbReference>
<feature type="domain" description="Pyridoxine 5'-phosphate oxidase dimerisation C-terminal" evidence="7">
    <location>
        <begin position="186"/>
        <end position="226"/>
    </location>
</feature>
<comment type="similarity">
    <text evidence="1">Belongs to the pyridoxamine 5'-phosphate oxidase family.</text>
</comment>
<feature type="domain" description="Pyridoxamine 5'-phosphate oxidase N-terminal" evidence="6">
    <location>
        <begin position="47"/>
        <end position="170"/>
    </location>
</feature>
<dbReference type="NCBIfam" id="NF004231">
    <property type="entry name" value="PRK05679.1"/>
    <property type="match status" value="1"/>
</dbReference>
<organism evidence="8 9">
    <name type="scientific">Actinoallomurus bryophytorum</name>
    <dbReference type="NCBI Taxonomy" id="1490222"/>
    <lineage>
        <taxon>Bacteria</taxon>
        <taxon>Bacillati</taxon>
        <taxon>Actinomycetota</taxon>
        <taxon>Actinomycetes</taxon>
        <taxon>Streptosporangiales</taxon>
        <taxon>Thermomonosporaceae</taxon>
        <taxon>Actinoallomurus</taxon>
    </lineage>
</organism>
<feature type="binding site" evidence="5">
    <location>
        <begin position="74"/>
        <end position="79"/>
    </location>
    <ligand>
        <name>FMN</name>
        <dbReference type="ChEBI" id="CHEBI:58210"/>
    </ligand>
</feature>
<feature type="binding site" evidence="5">
    <location>
        <position position="199"/>
    </location>
    <ligand>
        <name>FMN</name>
        <dbReference type="ChEBI" id="CHEBI:58210"/>
    </ligand>
</feature>
<keyword evidence="4" id="KW-0560">Oxidoreductase</keyword>
<protein>
    <submittedName>
        <fullName evidence="8">Pyridoxamine 5'-phosphate oxidase</fullName>
    </submittedName>
</protein>
<keyword evidence="2" id="KW-0285">Flavoprotein</keyword>
<dbReference type="Pfam" id="PF10590">
    <property type="entry name" value="PNP_phzG_C"/>
    <property type="match status" value="1"/>
</dbReference>
<dbReference type="Gene3D" id="2.30.110.10">
    <property type="entry name" value="Electron Transport, Fmn-binding Protein, Chain A"/>
    <property type="match status" value="1"/>
</dbReference>
<keyword evidence="3 5" id="KW-0288">FMN</keyword>
<comment type="cofactor">
    <cofactor evidence="5">
        <name>FMN</name>
        <dbReference type="ChEBI" id="CHEBI:58210"/>
    </cofactor>
    <text evidence="5">Binds 1 FMN per subunit.</text>
</comment>
<dbReference type="GO" id="GO:0008615">
    <property type="term" value="P:pyridoxine biosynthetic process"/>
    <property type="evidence" value="ECO:0007669"/>
    <property type="project" value="InterPro"/>
</dbReference>
<feature type="binding site" evidence="5">
    <location>
        <position position="119"/>
    </location>
    <ligand>
        <name>FMN</name>
        <dbReference type="ChEBI" id="CHEBI:58210"/>
    </ligand>
</feature>
<dbReference type="Proteomes" id="UP000316096">
    <property type="component" value="Unassembled WGS sequence"/>
</dbReference>
<evidence type="ECO:0000256" key="3">
    <source>
        <dbReference type="ARBA" id="ARBA00022643"/>
    </source>
</evidence>
<dbReference type="PANTHER" id="PTHR10851:SF0">
    <property type="entry name" value="PYRIDOXINE-5'-PHOSPHATE OXIDASE"/>
    <property type="match status" value="1"/>
</dbReference>
<evidence type="ECO:0000256" key="2">
    <source>
        <dbReference type="ARBA" id="ARBA00022630"/>
    </source>
</evidence>
<evidence type="ECO:0000256" key="1">
    <source>
        <dbReference type="ARBA" id="ARBA00007301"/>
    </source>
</evidence>
<feature type="binding site" evidence="5">
    <location>
        <position position="209"/>
    </location>
    <ligand>
        <name>FMN</name>
        <dbReference type="ChEBI" id="CHEBI:58210"/>
    </ligand>
</feature>
<evidence type="ECO:0000313" key="8">
    <source>
        <dbReference type="EMBL" id="TQL88189.1"/>
    </source>
</evidence>
<comment type="caution">
    <text evidence="8">The sequence shown here is derived from an EMBL/GenBank/DDBJ whole genome shotgun (WGS) entry which is preliminary data.</text>
</comment>
<dbReference type="InterPro" id="IPR012349">
    <property type="entry name" value="Split_barrel_FMN-bd"/>
</dbReference>
<dbReference type="AlphaFoldDB" id="A0A543BTN4"/>
<feature type="binding site" evidence="5">
    <location>
        <position position="97"/>
    </location>
    <ligand>
        <name>FMN</name>
        <dbReference type="ChEBI" id="CHEBI:58210"/>
    </ligand>
</feature>
<proteinExistence type="inferred from homology"/>
<keyword evidence="9" id="KW-1185">Reference proteome</keyword>
<sequence>MADEPQAGSTSMRDLLRGLPVFAADLPEFDADAAPEEPVSLFAEWLTGALEAKVPEPHAMTVSTADGGGHPSARILICKDVDADGRWYFAANDTSRKGRDLAANPYAALTFYWPPQGRQIRVRGPVRATGADRSAADFLARSPGSRAEALTGRQSDVLDDPAELEAAVRSAQERLAADPELVAPGWTLYAVTADEVEFWQADQDRRHTRLRYTRDGARWTRHRLWP</sequence>
<dbReference type="OrthoDB" id="9780392at2"/>
<dbReference type="GO" id="GO:0004733">
    <property type="term" value="F:pyridoxamine phosphate oxidase activity"/>
    <property type="evidence" value="ECO:0007669"/>
    <property type="project" value="InterPro"/>
</dbReference>
<dbReference type="PANTHER" id="PTHR10851">
    <property type="entry name" value="PYRIDOXINE-5-PHOSPHATE OXIDASE"/>
    <property type="match status" value="1"/>
</dbReference>
<name>A0A543BTN4_9ACTN</name>
<reference evidence="8 9" key="1">
    <citation type="submission" date="2019-06" db="EMBL/GenBank/DDBJ databases">
        <title>Sequencing the genomes of 1000 actinobacteria strains.</title>
        <authorList>
            <person name="Klenk H.-P."/>
        </authorList>
    </citation>
    <scope>NUCLEOTIDE SEQUENCE [LARGE SCALE GENOMIC DNA]</scope>
    <source>
        <strain evidence="8 9">DSM 102200</strain>
    </source>
</reference>
<evidence type="ECO:0000256" key="5">
    <source>
        <dbReference type="PIRSR" id="PIRSR000190-2"/>
    </source>
</evidence>